<accession>A0A4Y5TX87</accession>
<dbReference type="SUPFAM" id="SSF52540">
    <property type="entry name" value="P-loop containing nucleoside triphosphate hydrolases"/>
    <property type="match status" value="1"/>
</dbReference>
<reference evidence="2 3" key="1">
    <citation type="submission" date="2019-04" db="EMBL/GenBank/DDBJ databases">
        <title>Nine Novel Phages from a Plateau Lake in Southwest China Provide Insights into Aeromonas Phage Diversity.</title>
        <authorList>
            <person name="Xiao W."/>
            <person name="Bai M."/>
            <person name="Wang Y."/>
            <person name="Cui X."/>
        </authorList>
    </citation>
    <scope>NUCLEOTIDE SEQUENCE [LARGE SCALE GENOMIC DNA]</scope>
</reference>
<dbReference type="InterPro" id="IPR011704">
    <property type="entry name" value="ATPase_dyneun-rel_AAA"/>
</dbReference>
<name>A0A4Y5TX87_9CAUD</name>
<dbReference type="Proteomes" id="UP000316128">
    <property type="component" value="Segment"/>
</dbReference>
<proteinExistence type="predicted"/>
<gene>
    <name evidence="2" type="ORF">2L372D_054</name>
</gene>
<sequence length="383" mass="43059">MSKTQWLYNTRINTRELPEMLALGKRLNKPVCILAPSGVGKTEITQQYADKVYNGNCVTVILSHHDTTDLVGQGIPVYEDGKLFMKLSESALIPMEPDFEGILFLDEITNIDTPMAHVLYQLINERKCGGKPLPKKMQICLAGNRVFDNGASSEILGPLANRMIIVEMEPEAQHWLEDYGSIVNIHSAIYQYIHNNPDKLYEYGSEDDCPSFASGRSMKAASDVFWDLQHGNCSDKIAMVSVDGSIGNDKFLQIYPLYEAAIKLPDPMTILNGKFDKQLDKDVGLAGIFSVLSSCVYHLTNSIRNNETCCVDYGKNLVKFIANNLLDEKEIIVNYITKICKLGQEHGKVDFIMQIRKDNPSFTTLLKDNLQFEQQIKNLMDNA</sequence>
<protein>
    <recommendedName>
        <fullName evidence="1">ATPase dynein-related AAA domain-containing protein</fullName>
    </recommendedName>
</protein>
<dbReference type="InterPro" id="IPR027417">
    <property type="entry name" value="P-loop_NTPase"/>
</dbReference>
<dbReference type="Pfam" id="PF07728">
    <property type="entry name" value="AAA_5"/>
    <property type="match status" value="1"/>
</dbReference>
<dbReference type="Gene3D" id="3.40.50.300">
    <property type="entry name" value="P-loop containing nucleotide triphosphate hydrolases"/>
    <property type="match status" value="1"/>
</dbReference>
<keyword evidence="3" id="KW-1185">Reference proteome</keyword>
<evidence type="ECO:0000313" key="2">
    <source>
        <dbReference type="EMBL" id="QDB73968.1"/>
    </source>
</evidence>
<dbReference type="GO" id="GO:0016887">
    <property type="term" value="F:ATP hydrolysis activity"/>
    <property type="evidence" value="ECO:0007669"/>
    <property type="project" value="InterPro"/>
</dbReference>
<dbReference type="GO" id="GO:0005524">
    <property type="term" value="F:ATP binding"/>
    <property type="evidence" value="ECO:0007669"/>
    <property type="project" value="InterPro"/>
</dbReference>
<evidence type="ECO:0000259" key="1">
    <source>
        <dbReference type="Pfam" id="PF07728"/>
    </source>
</evidence>
<feature type="domain" description="ATPase dynein-related AAA" evidence="1">
    <location>
        <begin position="31"/>
        <end position="129"/>
    </location>
</feature>
<evidence type="ECO:0000313" key="3">
    <source>
        <dbReference type="Proteomes" id="UP000316128"/>
    </source>
</evidence>
<organism evidence="2 3">
    <name type="scientific">Aeromonas phage 2L372D</name>
    <dbReference type="NCBI Taxonomy" id="2588097"/>
    <lineage>
        <taxon>Viruses</taxon>
        <taxon>Duplodnaviria</taxon>
        <taxon>Heunggongvirae</taxon>
        <taxon>Uroviricota</taxon>
        <taxon>Caudoviricetes</taxon>
        <taxon>Plateaulakevirus</taxon>
        <taxon>Plateaulakevirus pv2L372D</taxon>
    </lineage>
</organism>
<dbReference type="EMBL" id="MK804893">
    <property type="protein sequence ID" value="QDB73968.1"/>
    <property type="molecule type" value="Genomic_DNA"/>
</dbReference>